<dbReference type="CDD" id="cd04486">
    <property type="entry name" value="YhcR_OBF_like"/>
    <property type="match status" value="1"/>
</dbReference>
<dbReference type="NCBIfam" id="NF033681">
    <property type="entry name" value="ExeM_NucH_DNase"/>
    <property type="match status" value="1"/>
</dbReference>
<dbReference type="GO" id="GO:0004519">
    <property type="term" value="F:endonuclease activity"/>
    <property type="evidence" value="ECO:0007669"/>
    <property type="project" value="UniProtKB-KW"/>
</dbReference>
<dbReference type="InterPro" id="IPR047971">
    <property type="entry name" value="ExeM-like"/>
</dbReference>
<dbReference type="PANTHER" id="PTHR42834:SF1">
    <property type="entry name" value="ENDONUCLEASE_EXONUCLEASE_PHOSPHATASE FAMILY PROTEIN (AFU_ORTHOLOGUE AFUA_3G09210)"/>
    <property type="match status" value="1"/>
</dbReference>
<dbReference type="AlphaFoldDB" id="A0A0H4I7N9"/>
<dbReference type="EMBL" id="CP011494">
    <property type="protein sequence ID" value="AKO51077.1"/>
    <property type="molecule type" value="Genomic_DNA"/>
</dbReference>
<accession>A0A0H4I7N9</accession>
<feature type="domain" description="Endonuclease/exonuclease/phosphatase" evidence="2">
    <location>
        <begin position="281"/>
        <end position="559"/>
    </location>
</feature>
<dbReference type="PATRIC" id="fig|330734.3.peg.99"/>
<dbReference type="KEGG" id="mpq:ABA45_00455"/>
<evidence type="ECO:0000313" key="4">
    <source>
        <dbReference type="Proteomes" id="UP000036406"/>
    </source>
</evidence>
<dbReference type="PANTHER" id="PTHR42834">
    <property type="entry name" value="ENDONUCLEASE/EXONUCLEASE/PHOSPHATASE FAMILY PROTEIN (AFU_ORTHOLOGUE AFUA_3G09210)"/>
    <property type="match status" value="1"/>
</dbReference>
<dbReference type="InterPro" id="IPR005135">
    <property type="entry name" value="Endo/exonuclease/phosphatase"/>
</dbReference>
<proteinExistence type="predicted"/>
<reference evidence="3 4" key="1">
    <citation type="submission" date="2015-05" db="EMBL/GenBank/DDBJ databases">
        <title>Complete genome of Marinobacter psychrophilus strain 20041T isolated from sea-ice of the Canadian Basin.</title>
        <authorList>
            <person name="Song L."/>
            <person name="Ren L."/>
            <person name="Yu Y."/>
            <person name="Wang X."/>
        </authorList>
    </citation>
    <scope>NUCLEOTIDE SEQUENCE [LARGE SCALE GENOMIC DNA]</scope>
    <source>
        <strain evidence="3 4">20041</strain>
    </source>
</reference>
<dbReference type="Proteomes" id="UP000036406">
    <property type="component" value="Chromosome"/>
</dbReference>
<keyword evidence="4" id="KW-1185">Reference proteome</keyword>
<protein>
    <submittedName>
        <fullName evidence="3">Endonuclease</fullName>
    </submittedName>
</protein>
<dbReference type="Gene3D" id="3.60.10.10">
    <property type="entry name" value="Endonuclease/exonuclease/phosphatase"/>
    <property type="match status" value="1"/>
</dbReference>
<keyword evidence="3" id="KW-0540">Nuclease</keyword>
<organism evidence="3 4">
    <name type="scientific">Marinobacter psychrophilus</name>
    <dbReference type="NCBI Taxonomy" id="330734"/>
    <lineage>
        <taxon>Bacteria</taxon>
        <taxon>Pseudomonadati</taxon>
        <taxon>Pseudomonadota</taxon>
        <taxon>Gammaproteobacteria</taxon>
        <taxon>Pseudomonadales</taxon>
        <taxon>Marinobacteraceae</taxon>
        <taxon>Marinobacter</taxon>
    </lineage>
</organism>
<keyword evidence="3" id="KW-0378">Hydrolase</keyword>
<dbReference type="RefSeq" id="WP_048383557.1">
    <property type="nucleotide sequence ID" value="NZ_CP011494.1"/>
</dbReference>
<dbReference type="SUPFAM" id="SSF56219">
    <property type="entry name" value="DNase I-like"/>
    <property type="match status" value="1"/>
</dbReference>
<dbReference type="InterPro" id="IPR036691">
    <property type="entry name" value="Endo/exonu/phosph_ase_sf"/>
</dbReference>
<name>A0A0H4I7N9_9GAMM</name>
<dbReference type="STRING" id="330734.ABA45_00455"/>
<evidence type="ECO:0000259" key="2">
    <source>
        <dbReference type="Pfam" id="PF03372"/>
    </source>
</evidence>
<evidence type="ECO:0000256" key="1">
    <source>
        <dbReference type="SAM" id="MobiDB-lite"/>
    </source>
</evidence>
<keyword evidence="3" id="KW-0255">Endonuclease</keyword>
<dbReference type="Pfam" id="PF03372">
    <property type="entry name" value="Exo_endo_phos"/>
    <property type="match status" value="1"/>
</dbReference>
<evidence type="ECO:0000313" key="3">
    <source>
        <dbReference type="EMBL" id="AKO51077.1"/>
    </source>
</evidence>
<sequence>MLVFPALTTANPCGQPATVITKVQGSTDTSALVGQTVTVEGVLTQDSRQVGGFSGFYLQQANTPADSIRSSALFVYTRHKEGRLGQRLRVTGKVKEHYGLTELVAVSDLQVCGTQALPAPVEMSLPWTRAPENLENMRVRINGPLTITDSHQLTRFGDVSLAAKDPLISTEFMVPGTAALRHAKLASMNTLVLDDGNARRNPPSLNWLPIYSATQPGLAASSLVAGTQVRGLTGVLDYRYGAWRLQPDQIPSLKPPPLPDPAPARPTSANLRVMTLNLHNLFNGDGRGQGFPTSRGAKTEAQYKRQLQRLSTGLTQAGADLLALSELENDGYGSNSTVAQLAASLGPQWRFVVPVNPAMQRDAIRNGLLYRADRVNALGPAQYLSGDGGRPSLTQRFALKSGGLPLRLVSVHLKSKSCRNAKGENAPQDDGQGCYNAVRVKQAKTLHQQLGQLDRGNGLAGTLITGDFNSYSKEQPISELALAGYTSMVAHFHPCTPVRCEHYSYRFKGARGSLDHVLASAALKPRVLSAKVWNINADQPRMADYRSHSSPQPWRSSDHNPLITDIKL</sequence>
<feature type="region of interest" description="Disordered" evidence="1">
    <location>
        <begin position="544"/>
        <end position="568"/>
    </location>
</feature>
<gene>
    <name evidence="3" type="ORF">ABA45_00455</name>
</gene>